<evidence type="ECO:0000256" key="1">
    <source>
        <dbReference type="SAM" id="MobiDB-lite"/>
    </source>
</evidence>
<evidence type="ECO:0000313" key="3">
    <source>
        <dbReference type="Proteomes" id="UP000014500"/>
    </source>
</evidence>
<accession>T1JIP3</accession>
<reference evidence="3" key="1">
    <citation type="submission" date="2011-05" db="EMBL/GenBank/DDBJ databases">
        <authorList>
            <person name="Richards S.R."/>
            <person name="Qu J."/>
            <person name="Jiang H."/>
            <person name="Jhangiani S.N."/>
            <person name="Agravi P."/>
            <person name="Goodspeed R."/>
            <person name="Gross S."/>
            <person name="Mandapat C."/>
            <person name="Jackson L."/>
            <person name="Mathew T."/>
            <person name="Pu L."/>
            <person name="Thornton R."/>
            <person name="Saada N."/>
            <person name="Wilczek-Boney K.B."/>
            <person name="Lee S."/>
            <person name="Kovar C."/>
            <person name="Wu Y."/>
            <person name="Scherer S.E."/>
            <person name="Worley K.C."/>
            <person name="Muzny D.M."/>
            <person name="Gibbs R."/>
        </authorList>
    </citation>
    <scope>NUCLEOTIDE SEQUENCE</scope>
    <source>
        <strain evidence="3">Brora</strain>
    </source>
</reference>
<protein>
    <submittedName>
        <fullName evidence="2">Uncharacterized protein</fullName>
    </submittedName>
</protein>
<dbReference type="EnsemblMetazoa" id="SMAR013724-RA">
    <property type="protein sequence ID" value="SMAR013724-PA"/>
    <property type="gene ID" value="SMAR013724"/>
</dbReference>
<evidence type="ECO:0000313" key="2">
    <source>
        <dbReference type="EnsemblMetazoa" id="SMAR013724-PA"/>
    </source>
</evidence>
<dbReference type="HOGENOM" id="CLU_1962346_0_0_1"/>
<proteinExistence type="predicted"/>
<feature type="compositionally biased region" description="Basic and acidic residues" evidence="1">
    <location>
        <begin position="1"/>
        <end position="32"/>
    </location>
</feature>
<dbReference type="AlphaFoldDB" id="T1JIP3"/>
<reference evidence="2" key="2">
    <citation type="submission" date="2015-02" db="UniProtKB">
        <authorList>
            <consortium name="EnsemblMetazoa"/>
        </authorList>
    </citation>
    <scope>IDENTIFICATION</scope>
</reference>
<feature type="region of interest" description="Disordered" evidence="1">
    <location>
        <begin position="1"/>
        <end position="42"/>
    </location>
</feature>
<dbReference type="Proteomes" id="UP000014500">
    <property type="component" value="Unassembled WGS sequence"/>
</dbReference>
<organism evidence="2 3">
    <name type="scientific">Strigamia maritima</name>
    <name type="common">European centipede</name>
    <name type="synonym">Geophilus maritimus</name>
    <dbReference type="NCBI Taxonomy" id="126957"/>
    <lineage>
        <taxon>Eukaryota</taxon>
        <taxon>Metazoa</taxon>
        <taxon>Ecdysozoa</taxon>
        <taxon>Arthropoda</taxon>
        <taxon>Myriapoda</taxon>
        <taxon>Chilopoda</taxon>
        <taxon>Pleurostigmophora</taxon>
        <taxon>Geophilomorpha</taxon>
        <taxon>Linotaeniidae</taxon>
        <taxon>Strigamia</taxon>
    </lineage>
</organism>
<keyword evidence="3" id="KW-1185">Reference proteome</keyword>
<sequence length="128" mass="14387">MEKDRESAERVYESAGNEKTEKRKQARQERPRSSHQGPSKTPVAMYLISRILAANSLGCTRIDSQKCGGRWLFAGTRAGIRVLPLKLCYGRINQKFLLVWSLAGLIPMMKIDQKKALCCGKVGIVYKT</sequence>
<dbReference type="EMBL" id="JH431842">
    <property type="status" value="NOT_ANNOTATED_CDS"/>
    <property type="molecule type" value="Genomic_DNA"/>
</dbReference>
<name>T1JIP3_STRMM</name>